<accession>A0ABD3QQE8</accession>
<organism evidence="1 2">
    <name type="scientific">Cyclotella cryptica</name>
    <dbReference type="NCBI Taxonomy" id="29204"/>
    <lineage>
        <taxon>Eukaryota</taxon>
        <taxon>Sar</taxon>
        <taxon>Stramenopiles</taxon>
        <taxon>Ochrophyta</taxon>
        <taxon>Bacillariophyta</taxon>
        <taxon>Coscinodiscophyceae</taxon>
        <taxon>Thalassiosirophycidae</taxon>
        <taxon>Stephanodiscales</taxon>
        <taxon>Stephanodiscaceae</taxon>
        <taxon>Cyclotella</taxon>
    </lineage>
</organism>
<protein>
    <submittedName>
        <fullName evidence="1">Uncharacterized protein</fullName>
    </submittedName>
</protein>
<gene>
    <name evidence="1" type="ORF">HJC23_007188</name>
</gene>
<evidence type="ECO:0000313" key="1">
    <source>
        <dbReference type="EMBL" id="KAL3802363.1"/>
    </source>
</evidence>
<evidence type="ECO:0000313" key="2">
    <source>
        <dbReference type="Proteomes" id="UP001516023"/>
    </source>
</evidence>
<name>A0ABD3QQE8_9STRA</name>
<proteinExistence type="predicted"/>
<dbReference type="AlphaFoldDB" id="A0ABD3QQE8"/>
<dbReference type="EMBL" id="JABMIG020000020">
    <property type="protein sequence ID" value="KAL3802363.1"/>
    <property type="molecule type" value="Genomic_DNA"/>
</dbReference>
<keyword evidence="2" id="KW-1185">Reference proteome</keyword>
<dbReference type="Proteomes" id="UP001516023">
    <property type="component" value="Unassembled WGS sequence"/>
</dbReference>
<reference evidence="1 2" key="1">
    <citation type="journal article" date="2020" name="G3 (Bethesda)">
        <title>Improved Reference Genome for Cyclotella cryptica CCMP332, a Model for Cell Wall Morphogenesis, Salinity Adaptation, and Lipid Production in Diatoms (Bacillariophyta).</title>
        <authorList>
            <person name="Roberts W.R."/>
            <person name="Downey K.M."/>
            <person name="Ruck E.C."/>
            <person name="Traller J.C."/>
            <person name="Alverson A.J."/>
        </authorList>
    </citation>
    <scope>NUCLEOTIDE SEQUENCE [LARGE SCALE GENOMIC DNA]</scope>
    <source>
        <strain evidence="1 2">CCMP332</strain>
    </source>
</reference>
<comment type="caution">
    <text evidence="1">The sequence shown here is derived from an EMBL/GenBank/DDBJ whole genome shotgun (WGS) entry which is preliminary data.</text>
</comment>
<sequence>MYGTVHGTSLVEWGDQRPGNMLEMEVYQSESKPEVRPIKVCRTLTKYNIPNVVEECRTS</sequence>